<keyword evidence="4" id="KW-1185">Reference proteome</keyword>
<dbReference type="KEGG" id="tpx:Turpa_0445"/>
<gene>
    <name evidence="3" type="ordered locus">Turpa_0445</name>
</gene>
<accession>I4B1E4</accession>
<feature type="chain" id="PRO_5003686195" evidence="2">
    <location>
        <begin position="25"/>
        <end position="333"/>
    </location>
</feature>
<dbReference type="AlphaFoldDB" id="I4B1E4"/>
<reference evidence="3 4" key="1">
    <citation type="submission" date="2012-06" db="EMBL/GenBank/DDBJ databases">
        <title>The complete chromosome of genome of Turneriella parva DSM 21527.</title>
        <authorList>
            <consortium name="US DOE Joint Genome Institute (JGI-PGF)"/>
            <person name="Lucas S."/>
            <person name="Han J."/>
            <person name="Lapidus A."/>
            <person name="Bruce D."/>
            <person name="Goodwin L."/>
            <person name="Pitluck S."/>
            <person name="Peters L."/>
            <person name="Kyrpides N."/>
            <person name="Mavromatis K."/>
            <person name="Ivanova N."/>
            <person name="Mikhailova N."/>
            <person name="Chertkov O."/>
            <person name="Detter J.C."/>
            <person name="Tapia R."/>
            <person name="Han C."/>
            <person name="Land M."/>
            <person name="Hauser L."/>
            <person name="Markowitz V."/>
            <person name="Cheng J.-F."/>
            <person name="Hugenholtz P."/>
            <person name="Woyke T."/>
            <person name="Wu D."/>
            <person name="Gronow S."/>
            <person name="Wellnitz S."/>
            <person name="Brambilla E."/>
            <person name="Klenk H.-P."/>
            <person name="Eisen J.A."/>
        </authorList>
    </citation>
    <scope>NUCLEOTIDE SEQUENCE [LARGE SCALE GENOMIC DNA]</scope>
    <source>
        <strain evidence="4">ATCC BAA-1111 / DSM 21527 / NCTC 11395 / H</strain>
    </source>
</reference>
<dbReference type="InterPro" id="IPR038404">
    <property type="entry name" value="TRAP_DctP_sf"/>
</dbReference>
<evidence type="ECO:0000313" key="3">
    <source>
        <dbReference type="EMBL" id="AFM11101.1"/>
    </source>
</evidence>
<keyword evidence="1 2" id="KW-0732">Signal</keyword>
<dbReference type="InterPro" id="IPR018389">
    <property type="entry name" value="DctP_fam"/>
</dbReference>
<evidence type="ECO:0000313" key="4">
    <source>
        <dbReference type="Proteomes" id="UP000006048"/>
    </source>
</evidence>
<dbReference type="GO" id="GO:0055085">
    <property type="term" value="P:transmembrane transport"/>
    <property type="evidence" value="ECO:0007669"/>
    <property type="project" value="InterPro"/>
</dbReference>
<name>I4B1E4_TURPD</name>
<dbReference type="PATRIC" id="fig|869212.3.peg.419"/>
<protein>
    <submittedName>
        <fullName evidence="3">Extracellular solute-binding protein, family 7</fullName>
    </submittedName>
</protein>
<dbReference type="Proteomes" id="UP000006048">
    <property type="component" value="Chromosome"/>
</dbReference>
<dbReference type="RefSeq" id="WP_014801621.1">
    <property type="nucleotide sequence ID" value="NC_018020.1"/>
</dbReference>
<dbReference type="EMBL" id="CP002959">
    <property type="protein sequence ID" value="AFM11101.1"/>
    <property type="molecule type" value="Genomic_DNA"/>
</dbReference>
<dbReference type="PANTHER" id="PTHR33376:SF4">
    <property type="entry name" value="SIALIC ACID-BINDING PERIPLASMIC PROTEIN SIAP"/>
    <property type="match status" value="1"/>
</dbReference>
<dbReference type="PANTHER" id="PTHR33376">
    <property type="match status" value="1"/>
</dbReference>
<proteinExistence type="predicted"/>
<dbReference type="SUPFAM" id="SSF53850">
    <property type="entry name" value="Periplasmic binding protein-like II"/>
    <property type="match status" value="1"/>
</dbReference>
<organism evidence="3 4">
    <name type="scientific">Turneriella parva (strain ATCC BAA-1111 / DSM 21527 / NCTC 11395 / H)</name>
    <name type="common">Leptospira parva</name>
    <dbReference type="NCBI Taxonomy" id="869212"/>
    <lineage>
        <taxon>Bacteria</taxon>
        <taxon>Pseudomonadati</taxon>
        <taxon>Spirochaetota</taxon>
        <taxon>Spirochaetia</taxon>
        <taxon>Leptospirales</taxon>
        <taxon>Leptospiraceae</taxon>
        <taxon>Turneriella</taxon>
    </lineage>
</organism>
<dbReference type="Gene3D" id="3.40.190.170">
    <property type="entry name" value="Bacterial extracellular solute-binding protein, family 7"/>
    <property type="match status" value="1"/>
</dbReference>
<feature type="signal peptide" evidence="2">
    <location>
        <begin position="1"/>
        <end position="24"/>
    </location>
</feature>
<dbReference type="Pfam" id="PF03480">
    <property type="entry name" value="DctP"/>
    <property type="match status" value="1"/>
</dbReference>
<evidence type="ECO:0000256" key="1">
    <source>
        <dbReference type="ARBA" id="ARBA00022729"/>
    </source>
</evidence>
<dbReference type="NCBIfam" id="NF037995">
    <property type="entry name" value="TRAP_S1"/>
    <property type="match status" value="1"/>
</dbReference>
<dbReference type="STRING" id="869212.Turpa_0445"/>
<dbReference type="OrthoDB" id="356895at2"/>
<sequence>MSLRKIRISQVLFLFLLSSGSALFAEVTLKYATLAPENTVWARTIKKCVDEIDAKTQGQVKIRVFYGGIAGDEPSVMRKLKTGTIDIASFTGQTLGTVVTESRIFELPFFFENSRQVDAVIAKIYPELSKKFLAQGLVLSGWGENGFVYLMSKNKPITRYEDMQGVKIWAPKGDPLVKAMLAEYGLVPVYLGFEAVLPQLKTGGIDAFYAPPYGAIGLQWFREAKYLTNSRLANAAGATLLAKSAYDKLTDDQKKIVHSTLEKYAHELTLELRKENDKAYQVLLSKGIQKVEPSAEELARLKATALKVQDKLVGQLYSKELLQAARKARDGVK</sequence>
<dbReference type="HOGENOM" id="CLU_036176_6_0_12"/>
<evidence type="ECO:0000256" key="2">
    <source>
        <dbReference type="SAM" id="SignalP"/>
    </source>
</evidence>